<evidence type="ECO:0000256" key="5">
    <source>
        <dbReference type="ARBA" id="ARBA00022553"/>
    </source>
</evidence>
<evidence type="ECO:0000256" key="7">
    <source>
        <dbReference type="ARBA" id="ARBA00022741"/>
    </source>
</evidence>
<dbReference type="PROSITE" id="PS50109">
    <property type="entry name" value="HIS_KIN"/>
    <property type="match status" value="1"/>
</dbReference>
<dbReference type="GO" id="GO:0005524">
    <property type="term" value="F:ATP binding"/>
    <property type="evidence" value="ECO:0007669"/>
    <property type="project" value="UniProtKB-KW"/>
</dbReference>
<dbReference type="InterPro" id="IPR036890">
    <property type="entry name" value="HATPase_C_sf"/>
</dbReference>
<dbReference type="PANTHER" id="PTHR45339:SF1">
    <property type="entry name" value="HYBRID SIGNAL TRANSDUCTION HISTIDINE KINASE J"/>
    <property type="match status" value="1"/>
</dbReference>
<evidence type="ECO:0000256" key="4">
    <source>
        <dbReference type="ARBA" id="ARBA00022475"/>
    </source>
</evidence>
<evidence type="ECO:0000256" key="12">
    <source>
        <dbReference type="PROSITE-ProRule" id="PRU00110"/>
    </source>
</evidence>
<evidence type="ECO:0000256" key="3">
    <source>
        <dbReference type="ARBA" id="ARBA00012438"/>
    </source>
</evidence>
<name>A0A5C6Q9I7_9GAMM</name>
<dbReference type="Pfam" id="PF00512">
    <property type="entry name" value="HisKA"/>
    <property type="match status" value="1"/>
</dbReference>
<evidence type="ECO:0000259" key="16">
    <source>
        <dbReference type="PROSITE" id="PS50110"/>
    </source>
</evidence>
<reference evidence="19 21" key="1">
    <citation type="submission" date="2019-07" db="EMBL/GenBank/DDBJ databases">
        <title>Genomes of sea-ice associated Colwellia species.</title>
        <authorList>
            <person name="Bowman J.P."/>
        </authorList>
    </citation>
    <scope>NUCLEOTIDE SEQUENCE [LARGE SCALE GENOMIC DNA]</scope>
    <source>
        <strain evidence="18 20">ACAM 607</strain>
        <strain evidence="19 21">IC036</strain>
    </source>
</reference>
<dbReference type="SUPFAM" id="SSF47226">
    <property type="entry name" value="Histidine-containing phosphotransfer domain, HPT domain"/>
    <property type="match status" value="1"/>
</dbReference>
<feature type="domain" description="HPt" evidence="17">
    <location>
        <begin position="988"/>
        <end position="1081"/>
    </location>
</feature>
<dbReference type="PROSITE" id="PS50894">
    <property type="entry name" value="HPT"/>
    <property type="match status" value="1"/>
</dbReference>
<feature type="domain" description="Histidine kinase" evidence="15">
    <location>
        <begin position="586"/>
        <end position="811"/>
    </location>
</feature>
<dbReference type="PRINTS" id="PR00344">
    <property type="entry name" value="BCTRLSENSOR"/>
</dbReference>
<dbReference type="EC" id="2.7.13.3" evidence="3"/>
<dbReference type="Gene3D" id="1.10.287.130">
    <property type="match status" value="1"/>
</dbReference>
<evidence type="ECO:0000256" key="6">
    <source>
        <dbReference type="ARBA" id="ARBA00022692"/>
    </source>
</evidence>
<dbReference type="SMART" id="SM00387">
    <property type="entry name" value="HATPase_c"/>
    <property type="match status" value="1"/>
</dbReference>
<dbReference type="InterPro" id="IPR036641">
    <property type="entry name" value="HPT_dom_sf"/>
</dbReference>
<dbReference type="OrthoDB" id="9810730at2"/>
<dbReference type="PROSITE" id="PS50110">
    <property type="entry name" value="RESPONSE_REGULATORY"/>
    <property type="match status" value="1"/>
</dbReference>
<dbReference type="Pfam" id="PF00072">
    <property type="entry name" value="Response_reg"/>
    <property type="match status" value="1"/>
</dbReference>
<dbReference type="InterPro" id="IPR003594">
    <property type="entry name" value="HATPase_dom"/>
</dbReference>
<keyword evidence="6 14" id="KW-0812">Transmembrane</keyword>
<feature type="domain" description="Response regulatory" evidence="16">
    <location>
        <begin position="840"/>
        <end position="956"/>
    </location>
</feature>
<sequence>MDYDIISNIKSMLWRLSTWLKCTVLCSVLLITFSAYAEQLSDNKAPLRIALPDRSSINAASGEKFQQLVNFLKEYWQIWAIDNQREVSFSYMPTEKAYQSLTNNSIDVVAITRYQQEQTNLFFSIPYAKFKQKVFRRIQSNKSNGLQIGIYSDDQTTLAFLSRHIERYYYQDIDKLLGDYQKYDALYATEPWLLNQKLNEYKLSGAFHIAEDDAPEVYFRFAVSKKNRALMHEVNDGIRSVSRQQAELWNNKYLALNEGNISLTFGAYFTNLSVAEKDFIIDHNQLYFPVVSGGFPPYIITKNFNHITERGFTIDLFMLSTERTGIIYKPVYVKNIEQIFSYLAQQKINVLSLVERNKEREKKLIFSEPYLKASYSMVYRHNDTIIDGLSGIGNKKVAVVNNFNATRLLIEKLPFAHLNYFDSMNAAIASVSLGESDVFIGGSLVSSYLVKENQLSNLTSQPLINFNDNAQFSFASNTGNDNVISLLNRTIKSVSANDYERLYAKWSQTAFHENNADKQIANAYRNVSYLFVAIMLFGLIIFWIYYRQLKVRKLAQLKVEHALAIAESAKIEAEKSAQAKITFLARMSHEIRTPMNGVLGMAEALAFTPLNTEQNDLLETLQGSATNLLALLNDVLDFSKMDAGKLTLESVPVNFNLLCKNIINGFNHIEHHKPLEINLQIDNKISHCYLTDPTRFTQVLNNLLSNAIKFTDKGQIDLIVTVVSSEVINNNTYDTLYFDVKDTGMGIAAEKQTFLFTPFIQADDDITRKYGGTGLGLSICQEIISAMGSEIKIDSTLNQGSSFHFSLKLKQSTLESSTDNRRSNTRLINAADDNRFQDLRILIAEDNLVNVKVLCAQLARLNIKADIAYDGKEALDLHEKQAYDIIISDCHMPNVDGFELAQTLTAVEQSRPLWLIAVTADALSGAAERCIAAGFNDYMAKPCPQEEITNKLNNAYRQLLKKQQKNNLIKQNFTLFDLDMLLKNNEHDIELSRNVGRLFIASWQKEKKQWLSATANFDHKYIQVLAHKLKGSTRYFAHHEIAKTLNDVSQQAKAENSHDIKASASHLYLQLDILTEEIKRWLLSQAQ</sequence>
<dbReference type="Gene3D" id="3.40.50.2300">
    <property type="match status" value="1"/>
</dbReference>
<evidence type="ECO:0000313" key="19">
    <source>
        <dbReference type="EMBL" id="TWX65695.1"/>
    </source>
</evidence>
<evidence type="ECO:0000256" key="8">
    <source>
        <dbReference type="ARBA" id="ARBA00022840"/>
    </source>
</evidence>
<dbReference type="SMART" id="SM00448">
    <property type="entry name" value="REC"/>
    <property type="match status" value="1"/>
</dbReference>
<dbReference type="InterPro" id="IPR011006">
    <property type="entry name" value="CheY-like_superfamily"/>
</dbReference>
<dbReference type="CDD" id="cd17546">
    <property type="entry name" value="REC_hyHK_CKI1_RcsC-like"/>
    <property type="match status" value="1"/>
</dbReference>
<evidence type="ECO:0000313" key="20">
    <source>
        <dbReference type="Proteomes" id="UP000321525"/>
    </source>
</evidence>
<dbReference type="GO" id="GO:0005886">
    <property type="term" value="C:plasma membrane"/>
    <property type="evidence" value="ECO:0007669"/>
    <property type="project" value="UniProtKB-SubCell"/>
</dbReference>
<dbReference type="InterPro" id="IPR001638">
    <property type="entry name" value="Solute-binding_3/MltF_N"/>
</dbReference>
<dbReference type="InterPro" id="IPR036097">
    <property type="entry name" value="HisK_dim/P_sf"/>
</dbReference>
<evidence type="ECO:0000256" key="11">
    <source>
        <dbReference type="ARBA" id="ARBA00023136"/>
    </source>
</evidence>
<dbReference type="SMART" id="SM00062">
    <property type="entry name" value="PBPb"/>
    <property type="match status" value="1"/>
</dbReference>
<dbReference type="SMART" id="SM00388">
    <property type="entry name" value="HisKA"/>
    <property type="match status" value="1"/>
</dbReference>
<gene>
    <name evidence="18" type="ORF">ESZ26_14705</name>
    <name evidence="19" type="ORF">ESZ27_11970</name>
</gene>
<feature type="modified residue" description="4-aspartylphosphate" evidence="13">
    <location>
        <position position="889"/>
    </location>
</feature>
<evidence type="ECO:0000259" key="15">
    <source>
        <dbReference type="PROSITE" id="PS50109"/>
    </source>
</evidence>
<protein>
    <recommendedName>
        <fullName evidence="3">histidine kinase</fullName>
        <ecNumber evidence="3">2.7.13.3</ecNumber>
    </recommendedName>
</protein>
<evidence type="ECO:0000256" key="1">
    <source>
        <dbReference type="ARBA" id="ARBA00000085"/>
    </source>
</evidence>
<evidence type="ECO:0000256" key="14">
    <source>
        <dbReference type="SAM" id="Phobius"/>
    </source>
</evidence>
<keyword evidence="11 14" id="KW-0472">Membrane</keyword>
<dbReference type="PANTHER" id="PTHR45339">
    <property type="entry name" value="HYBRID SIGNAL TRANSDUCTION HISTIDINE KINASE J"/>
    <property type="match status" value="1"/>
</dbReference>
<keyword evidence="10" id="KW-0902">Two-component regulatory system</keyword>
<comment type="caution">
    <text evidence="19">The sequence shown here is derived from an EMBL/GenBank/DDBJ whole genome shotgun (WGS) entry which is preliminary data.</text>
</comment>
<comment type="subcellular location">
    <subcellularLocation>
        <location evidence="2">Cell membrane</location>
        <topology evidence="2">Multi-pass membrane protein</topology>
    </subcellularLocation>
</comment>
<dbReference type="CDD" id="cd01007">
    <property type="entry name" value="PBP2_BvgS_HisK_like"/>
    <property type="match status" value="1"/>
</dbReference>
<evidence type="ECO:0000256" key="13">
    <source>
        <dbReference type="PROSITE-ProRule" id="PRU00169"/>
    </source>
</evidence>
<comment type="catalytic activity">
    <reaction evidence="1">
        <text>ATP + protein L-histidine = ADP + protein N-phospho-L-histidine.</text>
        <dbReference type="EC" id="2.7.13.3"/>
    </reaction>
</comment>
<dbReference type="Gene3D" id="1.20.120.160">
    <property type="entry name" value="HPT domain"/>
    <property type="match status" value="1"/>
</dbReference>
<accession>A0A5C6Q9I7</accession>
<evidence type="ECO:0000259" key="17">
    <source>
        <dbReference type="PROSITE" id="PS50894"/>
    </source>
</evidence>
<keyword evidence="7" id="KW-0547">Nucleotide-binding</keyword>
<dbReference type="InterPro" id="IPR008207">
    <property type="entry name" value="Sig_transdc_His_kin_Hpt_dom"/>
</dbReference>
<dbReference type="Pfam" id="PF00497">
    <property type="entry name" value="SBP_bac_3"/>
    <property type="match status" value="1"/>
</dbReference>
<dbReference type="CDD" id="cd16922">
    <property type="entry name" value="HATPase_EvgS-ArcB-TorS-like"/>
    <property type="match status" value="1"/>
</dbReference>
<dbReference type="SUPFAM" id="SSF53850">
    <property type="entry name" value="Periplasmic binding protein-like II"/>
    <property type="match status" value="2"/>
</dbReference>
<keyword evidence="20" id="KW-1185">Reference proteome</keyword>
<dbReference type="InterPro" id="IPR003661">
    <property type="entry name" value="HisK_dim/P_dom"/>
</dbReference>
<dbReference type="GO" id="GO:0000155">
    <property type="term" value="F:phosphorelay sensor kinase activity"/>
    <property type="evidence" value="ECO:0007669"/>
    <property type="project" value="InterPro"/>
</dbReference>
<keyword evidence="9 14" id="KW-1133">Transmembrane helix</keyword>
<dbReference type="Pfam" id="PF02518">
    <property type="entry name" value="HATPase_c"/>
    <property type="match status" value="1"/>
</dbReference>
<keyword evidence="8" id="KW-0067">ATP-binding</keyword>
<keyword evidence="4" id="KW-1003">Cell membrane</keyword>
<dbReference type="CDD" id="cd00082">
    <property type="entry name" value="HisKA"/>
    <property type="match status" value="1"/>
</dbReference>
<dbReference type="InterPro" id="IPR005467">
    <property type="entry name" value="His_kinase_dom"/>
</dbReference>
<dbReference type="EMBL" id="VOLR01000022">
    <property type="protein sequence ID" value="TWX56725.1"/>
    <property type="molecule type" value="Genomic_DNA"/>
</dbReference>
<dbReference type="Gene3D" id="3.30.565.10">
    <property type="entry name" value="Histidine kinase-like ATPase, C-terminal domain"/>
    <property type="match status" value="1"/>
</dbReference>
<dbReference type="Proteomes" id="UP000321525">
    <property type="component" value="Unassembled WGS sequence"/>
</dbReference>
<dbReference type="Proteomes" id="UP000321917">
    <property type="component" value="Unassembled WGS sequence"/>
</dbReference>
<dbReference type="EMBL" id="VOLQ01000022">
    <property type="protein sequence ID" value="TWX65695.1"/>
    <property type="molecule type" value="Genomic_DNA"/>
</dbReference>
<organism evidence="19 21">
    <name type="scientific">Colwellia hornerae</name>
    <dbReference type="NCBI Taxonomy" id="89402"/>
    <lineage>
        <taxon>Bacteria</taxon>
        <taxon>Pseudomonadati</taxon>
        <taxon>Pseudomonadota</taxon>
        <taxon>Gammaproteobacteria</taxon>
        <taxon>Alteromonadales</taxon>
        <taxon>Colwelliaceae</taxon>
        <taxon>Colwellia</taxon>
    </lineage>
</organism>
<proteinExistence type="predicted"/>
<dbReference type="InterPro" id="IPR001789">
    <property type="entry name" value="Sig_transdc_resp-reg_receiver"/>
</dbReference>
<evidence type="ECO:0000313" key="18">
    <source>
        <dbReference type="EMBL" id="TWX56725.1"/>
    </source>
</evidence>
<feature type="transmembrane region" description="Helical" evidence="14">
    <location>
        <begin position="527"/>
        <end position="546"/>
    </location>
</feature>
<evidence type="ECO:0000256" key="10">
    <source>
        <dbReference type="ARBA" id="ARBA00023012"/>
    </source>
</evidence>
<feature type="modified residue" description="Phosphohistidine" evidence="12">
    <location>
        <position position="1027"/>
    </location>
</feature>
<dbReference type="InterPro" id="IPR004358">
    <property type="entry name" value="Sig_transdc_His_kin-like_C"/>
</dbReference>
<keyword evidence="5 13" id="KW-0597">Phosphoprotein</keyword>
<dbReference type="SUPFAM" id="SSF52172">
    <property type="entry name" value="CheY-like"/>
    <property type="match status" value="1"/>
</dbReference>
<dbReference type="RefSeq" id="WP_146800221.1">
    <property type="nucleotide sequence ID" value="NZ_VOLP01000021.1"/>
</dbReference>
<evidence type="ECO:0000256" key="9">
    <source>
        <dbReference type="ARBA" id="ARBA00022989"/>
    </source>
</evidence>
<evidence type="ECO:0000313" key="21">
    <source>
        <dbReference type="Proteomes" id="UP000321917"/>
    </source>
</evidence>
<dbReference type="FunFam" id="3.30.565.10:FF:000010">
    <property type="entry name" value="Sensor histidine kinase RcsC"/>
    <property type="match status" value="1"/>
</dbReference>
<dbReference type="SUPFAM" id="SSF47384">
    <property type="entry name" value="Homodimeric domain of signal transducing histidine kinase"/>
    <property type="match status" value="1"/>
</dbReference>
<evidence type="ECO:0000256" key="2">
    <source>
        <dbReference type="ARBA" id="ARBA00004651"/>
    </source>
</evidence>
<dbReference type="Gene3D" id="3.40.190.10">
    <property type="entry name" value="Periplasmic binding protein-like II"/>
    <property type="match status" value="4"/>
</dbReference>
<dbReference type="SUPFAM" id="SSF55874">
    <property type="entry name" value="ATPase domain of HSP90 chaperone/DNA topoisomerase II/histidine kinase"/>
    <property type="match status" value="1"/>
</dbReference>
<dbReference type="AlphaFoldDB" id="A0A5C6Q9I7"/>